<dbReference type="AlphaFoldDB" id="A0A511DFN5"/>
<feature type="transmembrane region" description="Helical" evidence="8">
    <location>
        <begin position="178"/>
        <end position="197"/>
    </location>
</feature>
<protein>
    <submittedName>
        <fullName evidence="10">MFS transporter</fullName>
    </submittedName>
</protein>
<evidence type="ECO:0000313" key="10">
    <source>
        <dbReference type="EMBL" id="GEL23337.1"/>
    </source>
</evidence>
<dbReference type="EMBL" id="BJVJ01000018">
    <property type="protein sequence ID" value="GEL23337.1"/>
    <property type="molecule type" value="Genomic_DNA"/>
</dbReference>
<dbReference type="InterPro" id="IPR004638">
    <property type="entry name" value="EmrB-like"/>
</dbReference>
<dbReference type="GO" id="GO:0022857">
    <property type="term" value="F:transmembrane transporter activity"/>
    <property type="evidence" value="ECO:0007669"/>
    <property type="project" value="InterPro"/>
</dbReference>
<feature type="transmembrane region" description="Helical" evidence="8">
    <location>
        <begin position="241"/>
        <end position="260"/>
    </location>
</feature>
<evidence type="ECO:0000256" key="8">
    <source>
        <dbReference type="SAM" id="Phobius"/>
    </source>
</evidence>
<feature type="transmembrane region" description="Helical" evidence="8">
    <location>
        <begin position="148"/>
        <end position="172"/>
    </location>
</feature>
<keyword evidence="4" id="KW-1003">Cell membrane</keyword>
<keyword evidence="7 8" id="KW-0472">Membrane</keyword>
<feature type="transmembrane region" description="Helical" evidence="8">
    <location>
        <begin position="209"/>
        <end position="229"/>
    </location>
</feature>
<evidence type="ECO:0000256" key="4">
    <source>
        <dbReference type="ARBA" id="ARBA00022475"/>
    </source>
</evidence>
<evidence type="ECO:0000313" key="11">
    <source>
        <dbReference type="Proteomes" id="UP000321685"/>
    </source>
</evidence>
<evidence type="ECO:0000256" key="2">
    <source>
        <dbReference type="ARBA" id="ARBA00008537"/>
    </source>
</evidence>
<name>A0A511DFN5_9PSEU</name>
<keyword evidence="11" id="KW-1185">Reference proteome</keyword>
<dbReference type="SUPFAM" id="SSF103473">
    <property type="entry name" value="MFS general substrate transporter"/>
    <property type="match status" value="1"/>
</dbReference>
<feature type="transmembrane region" description="Helical" evidence="8">
    <location>
        <begin position="454"/>
        <end position="475"/>
    </location>
</feature>
<feature type="transmembrane region" description="Helical" evidence="8">
    <location>
        <begin position="122"/>
        <end position="141"/>
    </location>
</feature>
<comment type="similarity">
    <text evidence="2">Belongs to the major facilitator superfamily. EmrB family.</text>
</comment>
<evidence type="ECO:0000256" key="5">
    <source>
        <dbReference type="ARBA" id="ARBA00022692"/>
    </source>
</evidence>
<comment type="caution">
    <text evidence="10">The sequence shown here is derived from an EMBL/GenBank/DDBJ whole genome shotgun (WGS) entry which is preliminary data.</text>
</comment>
<gene>
    <name evidence="10" type="ORF">PSU4_22910</name>
</gene>
<dbReference type="PANTHER" id="PTHR42718:SF9">
    <property type="entry name" value="MAJOR FACILITATOR SUPERFAMILY MULTIDRUG TRANSPORTER MFSC"/>
    <property type="match status" value="1"/>
</dbReference>
<feature type="transmembrane region" description="Helical" evidence="8">
    <location>
        <begin position="347"/>
        <end position="364"/>
    </location>
</feature>
<evidence type="ECO:0000256" key="1">
    <source>
        <dbReference type="ARBA" id="ARBA00004651"/>
    </source>
</evidence>
<evidence type="ECO:0000256" key="6">
    <source>
        <dbReference type="ARBA" id="ARBA00022989"/>
    </source>
</evidence>
<feature type="transmembrane region" description="Helical" evidence="8">
    <location>
        <begin position="281"/>
        <end position="307"/>
    </location>
</feature>
<comment type="subcellular location">
    <subcellularLocation>
        <location evidence="1">Cell membrane</location>
        <topology evidence="1">Multi-pass membrane protein</topology>
    </subcellularLocation>
</comment>
<feature type="transmembrane region" description="Helical" evidence="8">
    <location>
        <begin position="62"/>
        <end position="82"/>
    </location>
</feature>
<dbReference type="NCBIfam" id="TIGR00711">
    <property type="entry name" value="efflux_EmrB"/>
    <property type="match status" value="1"/>
</dbReference>
<feature type="transmembrane region" description="Helical" evidence="8">
    <location>
        <begin position="319"/>
        <end position="340"/>
    </location>
</feature>
<feature type="transmembrane region" description="Helical" evidence="8">
    <location>
        <begin position="89"/>
        <end position="116"/>
    </location>
</feature>
<evidence type="ECO:0000256" key="3">
    <source>
        <dbReference type="ARBA" id="ARBA00022448"/>
    </source>
</evidence>
<dbReference type="InterPro" id="IPR036259">
    <property type="entry name" value="MFS_trans_sf"/>
</dbReference>
<dbReference type="PANTHER" id="PTHR42718">
    <property type="entry name" value="MAJOR FACILITATOR SUPERFAMILY MULTIDRUG TRANSPORTER MFSC"/>
    <property type="match status" value="1"/>
</dbReference>
<dbReference type="InterPro" id="IPR011701">
    <property type="entry name" value="MFS"/>
</dbReference>
<dbReference type="Pfam" id="PF07690">
    <property type="entry name" value="MFS_1"/>
    <property type="match status" value="2"/>
</dbReference>
<dbReference type="InterPro" id="IPR020846">
    <property type="entry name" value="MFS_dom"/>
</dbReference>
<proteinExistence type="inferred from homology"/>
<keyword evidence="6 8" id="KW-1133">Transmembrane helix</keyword>
<feature type="transmembrane region" description="Helical" evidence="8">
    <location>
        <begin position="370"/>
        <end position="390"/>
    </location>
</feature>
<dbReference type="PROSITE" id="PS50850">
    <property type="entry name" value="MFS"/>
    <property type="match status" value="1"/>
</dbReference>
<dbReference type="Proteomes" id="UP000321685">
    <property type="component" value="Unassembled WGS sequence"/>
</dbReference>
<dbReference type="PRINTS" id="PR01036">
    <property type="entry name" value="TCRTETB"/>
</dbReference>
<feature type="transmembrane region" description="Helical" evidence="8">
    <location>
        <begin position="411"/>
        <end position="434"/>
    </location>
</feature>
<keyword evidence="5 8" id="KW-0812">Transmembrane</keyword>
<evidence type="ECO:0000259" key="9">
    <source>
        <dbReference type="PROSITE" id="PS50850"/>
    </source>
</evidence>
<dbReference type="Gene3D" id="1.20.1250.20">
    <property type="entry name" value="MFS general substrate transporter like domains"/>
    <property type="match status" value="1"/>
</dbReference>
<dbReference type="RefSeq" id="WP_246115054.1">
    <property type="nucleotide sequence ID" value="NZ_BJVJ01000018.1"/>
</dbReference>
<feature type="transmembrane region" description="Helical" evidence="8">
    <location>
        <begin position="24"/>
        <end position="50"/>
    </location>
</feature>
<dbReference type="Gene3D" id="1.20.1720.10">
    <property type="entry name" value="Multidrug resistance protein D"/>
    <property type="match status" value="1"/>
</dbReference>
<feature type="domain" description="Major facilitator superfamily (MFS) profile" evidence="9">
    <location>
        <begin position="24"/>
        <end position="480"/>
    </location>
</feature>
<sequence length="490" mass="50609">MSTTESGAPPQEAAAAPPIRTGPVIALLVVAAFVVILNETIMGVALPALMNDLNITAISAQWLTTGFMLTMAVVIPTTGLLLQRLTVRTVFFTAMGLFTLGTAIAAIAPGFGILLIGRIVQASGTAVMIPLLFTTVMTVVAPERRGRMTGVITIVISVAPAIGPTISGLVLASLPWRWMFIIVLPIALIVLGLGTLWVRNVTETRSVQFDLASIVLSALGFGALIYGLAGIGEAAEGQAPIPVWIPIVVGAVALVAFVLRQIALRETPRVLLDLRTFRSPAFSLAVAVAVVSFIALFGTLILLPIYLQSVLGLSTLDAGLALLPGGALMGILAPVVGTLFDRFGPRPLVLPGAAVSSGALWWMTTLDVASPLWLIILMHLTLTAGLGFMLTPLMTSALGSLPVHLYSHGSAIVTTLQQVAGAAGTALFVTLMSVGAENAASTGEAPVPALAHGVHTAFLVGAAISLVAVLLAVFVRRAPEGSRQPAPVAH</sequence>
<accession>A0A511DFN5</accession>
<dbReference type="CDD" id="cd17503">
    <property type="entry name" value="MFS_LmrB_MDR_like"/>
    <property type="match status" value="1"/>
</dbReference>
<evidence type="ECO:0000256" key="7">
    <source>
        <dbReference type="ARBA" id="ARBA00023136"/>
    </source>
</evidence>
<organism evidence="10 11">
    <name type="scientific">Pseudonocardia sulfidoxydans NBRC 16205</name>
    <dbReference type="NCBI Taxonomy" id="1223511"/>
    <lineage>
        <taxon>Bacteria</taxon>
        <taxon>Bacillati</taxon>
        <taxon>Actinomycetota</taxon>
        <taxon>Actinomycetes</taxon>
        <taxon>Pseudonocardiales</taxon>
        <taxon>Pseudonocardiaceae</taxon>
        <taxon>Pseudonocardia</taxon>
    </lineage>
</organism>
<keyword evidence="3" id="KW-0813">Transport</keyword>
<reference evidence="10 11" key="1">
    <citation type="submission" date="2019-07" db="EMBL/GenBank/DDBJ databases">
        <title>Whole genome shotgun sequence of Pseudonocardia sulfidoxydans NBRC 16205.</title>
        <authorList>
            <person name="Hosoyama A."/>
            <person name="Uohara A."/>
            <person name="Ohji S."/>
            <person name="Ichikawa N."/>
        </authorList>
    </citation>
    <scope>NUCLEOTIDE SEQUENCE [LARGE SCALE GENOMIC DNA]</scope>
    <source>
        <strain evidence="10 11">NBRC 16205</strain>
    </source>
</reference>
<dbReference type="GO" id="GO:0005886">
    <property type="term" value="C:plasma membrane"/>
    <property type="evidence" value="ECO:0007669"/>
    <property type="project" value="UniProtKB-SubCell"/>
</dbReference>